<sequence length="58" mass="6557">MPWDEPSFTKGTVLSLAGYGALVRGPYELRRRVYRFRAAQAKLRNQTLAVQDSVTVSE</sequence>
<dbReference type="Proteomes" id="UP000013525">
    <property type="component" value="Unassembled WGS sequence"/>
</dbReference>
<protein>
    <submittedName>
        <fullName evidence="1">Uncharacterized protein</fullName>
    </submittedName>
</protein>
<reference evidence="1 2" key="1">
    <citation type="journal article" date="2013" name="Genome Announc.">
        <title>Draft Genome Sequence of Rhodococcus rhodnii Strain LMG5362, a Symbiont of Rhodnius prolixus (Hemiptera, Reduviidae, Triatominae), the Principle Vector of Trypanosoma cruzi.</title>
        <authorList>
            <person name="Pachebat J.A."/>
            <person name="van Keulen G."/>
            <person name="Whitten M.M."/>
            <person name="Girdwood S."/>
            <person name="Del Sol R."/>
            <person name="Dyson P.J."/>
            <person name="Facey P.D."/>
        </authorList>
    </citation>
    <scope>NUCLEOTIDE SEQUENCE [LARGE SCALE GENOMIC DNA]</scope>
    <source>
        <strain evidence="1 2">LMG 5362</strain>
    </source>
</reference>
<dbReference type="AlphaFoldDB" id="R7WP22"/>
<keyword evidence="2" id="KW-1185">Reference proteome</keyword>
<gene>
    <name evidence="1" type="ORF">Rrhod_1645</name>
</gene>
<organism evidence="1 2">
    <name type="scientific">Rhodococcus rhodnii LMG 5362</name>
    <dbReference type="NCBI Taxonomy" id="1273125"/>
    <lineage>
        <taxon>Bacteria</taxon>
        <taxon>Bacillati</taxon>
        <taxon>Actinomycetota</taxon>
        <taxon>Actinomycetes</taxon>
        <taxon>Mycobacteriales</taxon>
        <taxon>Nocardiaceae</taxon>
        <taxon>Rhodococcus</taxon>
    </lineage>
</organism>
<name>R7WP22_9NOCA</name>
<proteinExistence type="predicted"/>
<comment type="caution">
    <text evidence="1">The sequence shown here is derived from an EMBL/GenBank/DDBJ whole genome shotgun (WGS) entry which is preliminary data.</text>
</comment>
<evidence type="ECO:0000313" key="2">
    <source>
        <dbReference type="Proteomes" id="UP000013525"/>
    </source>
</evidence>
<accession>R7WP22</accession>
<dbReference type="EMBL" id="APMY01000054">
    <property type="protein sequence ID" value="EOM77025.1"/>
    <property type="molecule type" value="Genomic_DNA"/>
</dbReference>
<evidence type="ECO:0000313" key="1">
    <source>
        <dbReference type="EMBL" id="EOM77025.1"/>
    </source>
</evidence>